<comment type="function">
    <text evidence="6 9">Catalyzes cyclization of the linear tetrapyrrole, hydroxymethylbilane, to the macrocyclic uroporphyrinogen III.</text>
</comment>
<evidence type="ECO:0000256" key="5">
    <source>
        <dbReference type="ARBA" id="ARBA00023244"/>
    </source>
</evidence>
<dbReference type="Proteomes" id="UP000240535">
    <property type="component" value="Unassembled WGS sequence"/>
</dbReference>
<keyword evidence="12" id="KW-1185">Reference proteome</keyword>
<dbReference type="GO" id="GO:0006782">
    <property type="term" value="P:protoporphyrinogen IX biosynthetic process"/>
    <property type="evidence" value="ECO:0007669"/>
    <property type="project" value="UniProtKB-UniRule"/>
</dbReference>
<organism evidence="11 12">
    <name type="scientific">Campylobacter blaseri</name>
    <dbReference type="NCBI Taxonomy" id="2042961"/>
    <lineage>
        <taxon>Bacteria</taxon>
        <taxon>Pseudomonadati</taxon>
        <taxon>Campylobacterota</taxon>
        <taxon>Epsilonproteobacteria</taxon>
        <taxon>Campylobacterales</taxon>
        <taxon>Campylobacteraceae</taxon>
        <taxon>Campylobacter</taxon>
    </lineage>
</organism>
<evidence type="ECO:0000256" key="3">
    <source>
        <dbReference type="ARBA" id="ARBA00013109"/>
    </source>
</evidence>
<keyword evidence="5 9" id="KW-0627">Porphyrin biosynthesis</keyword>
<keyword evidence="4 9" id="KW-0456">Lyase</keyword>
<dbReference type="EC" id="4.2.1.75" evidence="3 9"/>
<evidence type="ECO:0000313" key="11">
    <source>
        <dbReference type="EMBL" id="PSM52089.1"/>
    </source>
</evidence>
<evidence type="ECO:0000256" key="7">
    <source>
        <dbReference type="ARBA" id="ARBA00040167"/>
    </source>
</evidence>
<sequence>MREIYLISHTPNDEVKHLKVCEIEFLKFSIDLKDFDALVVTSKHSIKALKFNNIKFENIKVFSIGDGTTNEAKAFGFTDIYTAKNHHGNEFAREILSLLPNKKVLFLRAKEVVSNVDGILLDNEVDLTSIVAYRNKFIKLSADKIPPKNSILIFTSPSNVKGFLRNFEIDESYSIVSIGKATTNELLEYKNVITSSFQDVKKCIEIAQNLK</sequence>
<dbReference type="OrthoDB" id="5328023at2"/>
<feature type="domain" description="Tetrapyrrole biosynthesis uroporphyrinogen III synthase" evidence="10">
    <location>
        <begin position="24"/>
        <end position="189"/>
    </location>
</feature>
<dbReference type="Gene3D" id="3.40.50.10090">
    <property type="match status" value="2"/>
</dbReference>
<dbReference type="PANTHER" id="PTHR38042">
    <property type="entry name" value="UROPORPHYRINOGEN-III SYNTHASE, CHLOROPLASTIC"/>
    <property type="match status" value="1"/>
</dbReference>
<dbReference type="InterPro" id="IPR036108">
    <property type="entry name" value="4pyrrol_syn_uPrphyn_synt_sf"/>
</dbReference>
<name>A0A2P8R0S4_9BACT</name>
<dbReference type="Pfam" id="PF02602">
    <property type="entry name" value="HEM4"/>
    <property type="match status" value="1"/>
</dbReference>
<dbReference type="InterPro" id="IPR003754">
    <property type="entry name" value="4pyrrol_synth_uPrphyn_synth"/>
</dbReference>
<dbReference type="GO" id="GO:0004852">
    <property type="term" value="F:uroporphyrinogen-III synthase activity"/>
    <property type="evidence" value="ECO:0007669"/>
    <property type="project" value="UniProtKB-UniRule"/>
</dbReference>
<dbReference type="EMBL" id="PDHH01000004">
    <property type="protein sequence ID" value="PSM52089.1"/>
    <property type="molecule type" value="Genomic_DNA"/>
</dbReference>
<evidence type="ECO:0000313" key="12">
    <source>
        <dbReference type="Proteomes" id="UP000240535"/>
    </source>
</evidence>
<evidence type="ECO:0000256" key="4">
    <source>
        <dbReference type="ARBA" id="ARBA00023239"/>
    </source>
</evidence>
<gene>
    <name evidence="11" type="ORF">CQ405_05125</name>
</gene>
<comment type="similarity">
    <text evidence="2 9">Belongs to the uroporphyrinogen-III synthase family.</text>
</comment>
<comment type="pathway">
    <text evidence="1 9">Porphyrin-containing compound metabolism; protoporphyrin-IX biosynthesis; coproporphyrinogen-III from 5-aminolevulinate: step 3/4.</text>
</comment>
<dbReference type="SUPFAM" id="SSF69618">
    <property type="entry name" value="HemD-like"/>
    <property type="match status" value="1"/>
</dbReference>
<evidence type="ECO:0000256" key="6">
    <source>
        <dbReference type="ARBA" id="ARBA00037589"/>
    </source>
</evidence>
<dbReference type="GO" id="GO:0006780">
    <property type="term" value="P:uroporphyrinogen III biosynthetic process"/>
    <property type="evidence" value="ECO:0007669"/>
    <property type="project" value="UniProtKB-UniRule"/>
</dbReference>
<evidence type="ECO:0000256" key="9">
    <source>
        <dbReference type="RuleBase" id="RU366031"/>
    </source>
</evidence>
<dbReference type="PANTHER" id="PTHR38042:SF1">
    <property type="entry name" value="UROPORPHYRINOGEN-III SYNTHASE, CHLOROPLASTIC"/>
    <property type="match status" value="1"/>
</dbReference>
<accession>A0A2P8R0S4</accession>
<dbReference type="InterPro" id="IPR039793">
    <property type="entry name" value="UROS/Hem4"/>
</dbReference>
<evidence type="ECO:0000256" key="1">
    <source>
        <dbReference type="ARBA" id="ARBA00004772"/>
    </source>
</evidence>
<evidence type="ECO:0000256" key="2">
    <source>
        <dbReference type="ARBA" id="ARBA00008133"/>
    </source>
</evidence>
<evidence type="ECO:0000259" key="10">
    <source>
        <dbReference type="Pfam" id="PF02602"/>
    </source>
</evidence>
<evidence type="ECO:0000256" key="8">
    <source>
        <dbReference type="ARBA" id="ARBA00048617"/>
    </source>
</evidence>
<reference evidence="12" key="1">
    <citation type="submission" date="2017-10" db="EMBL/GenBank/DDBJ databases">
        <title>Campylobacter species from seals.</title>
        <authorList>
            <person name="Gilbert M.J."/>
            <person name="Zomer A.L."/>
            <person name="Timmerman A.J."/>
            <person name="Duim B."/>
            <person name="Wagenaar J.A."/>
        </authorList>
    </citation>
    <scope>NUCLEOTIDE SEQUENCE [LARGE SCALE GENOMIC DNA]</scope>
    <source>
        <strain evidence="12">17S00004-5</strain>
    </source>
</reference>
<dbReference type="AlphaFoldDB" id="A0A2P8R0S4"/>
<comment type="catalytic activity">
    <reaction evidence="8 9">
        <text>hydroxymethylbilane = uroporphyrinogen III + H2O</text>
        <dbReference type="Rhea" id="RHEA:18965"/>
        <dbReference type="ChEBI" id="CHEBI:15377"/>
        <dbReference type="ChEBI" id="CHEBI:57308"/>
        <dbReference type="ChEBI" id="CHEBI:57845"/>
        <dbReference type="EC" id="4.2.1.75"/>
    </reaction>
</comment>
<proteinExistence type="inferred from homology"/>
<dbReference type="CDD" id="cd06578">
    <property type="entry name" value="HemD"/>
    <property type="match status" value="1"/>
</dbReference>
<comment type="caution">
    <text evidence="11">The sequence shown here is derived from an EMBL/GenBank/DDBJ whole genome shotgun (WGS) entry which is preliminary data.</text>
</comment>
<protein>
    <recommendedName>
        <fullName evidence="7 9">Uroporphyrinogen-III synthase</fullName>
        <ecNumber evidence="3 9">4.2.1.75</ecNumber>
    </recommendedName>
</protein>